<name>A0ABR2VT41_9FUNG</name>
<accession>A0ABR2VT41</accession>
<comment type="caution">
    <text evidence="1">The sequence shown here is derived from an EMBL/GenBank/DDBJ whole genome shotgun (WGS) entry which is preliminary data.</text>
</comment>
<gene>
    <name evidence="1" type="ORF">K7432_011905</name>
</gene>
<reference evidence="1 2" key="1">
    <citation type="submission" date="2023-04" db="EMBL/GenBank/DDBJ databases">
        <title>Genome of Basidiobolus ranarum AG-B5.</title>
        <authorList>
            <person name="Stajich J.E."/>
            <person name="Carter-House D."/>
            <person name="Gryganskyi A."/>
        </authorList>
    </citation>
    <scope>NUCLEOTIDE SEQUENCE [LARGE SCALE GENOMIC DNA]</scope>
    <source>
        <strain evidence="1 2">AG-B5</strain>
    </source>
</reference>
<organism evidence="1 2">
    <name type="scientific">Basidiobolus ranarum</name>
    <dbReference type="NCBI Taxonomy" id="34480"/>
    <lineage>
        <taxon>Eukaryota</taxon>
        <taxon>Fungi</taxon>
        <taxon>Fungi incertae sedis</taxon>
        <taxon>Zoopagomycota</taxon>
        <taxon>Entomophthoromycotina</taxon>
        <taxon>Basidiobolomycetes</taxon>
        <taxon>Basidiobolales</taxon>
        <taxon>Basidiobolaceae</taxon>
        <taxon>Basidiobolus</taxon>
    </lineage>
</organism>
<evidence type="ECO:0000313" key="1">
    <source>
        <dbReference type="EMBL" id="KAK9701070.1"/>
    </source>
</evidence>
<keyword evidence="2" id="KW-1185">Reference proteome</keyword>
<dbReference type="EMBL" id="JASJQH010007850">
    <property type="protein sequence ID" value="KAK9701070.1"/>
    <property type="molecule type" value="Genomic_DNA"/>
</dbReference>
<proteinExistence type="predicted"/>
<sequence>MSTPMLLLCRSPGTPFFEGTKVQAFIRRWKLFSQAYNVPQDRMAKELPPYYEDAIMLALEDKASILQDWSLTKGHLLENYREPSCTYSIYDLEDFAQASF</sequence>
<protein>
    <submittedName>
        <fullName evidence="1">Uncharacterized protein</fullName>
    </submittedName>
</protein>
<dbReference type="Proteomes" id="UP001479436">
    <property type="component" value="Unassembled WGS sequence"/>
</dbReference>
<evidence type="ECO:0000313" key="2">
    <source>
        <dbReference type="Proteomes" id="UP001479436"/>
    </source>
</evidence>